<name>A0A9P4UJG0_9PEZI</name>
<evidence type="ECO:0000256" key="2">
    <source>
        <dbReference type="ARBA" id="ARBA00005371"/>
    </source>
</evidence>
<reference evidence="8" key="1">
    <citation type="journal article" date="2020" name="Stud. Mycol.">
        <title>101 Dothideomycetes genomes: a test case for predicting lifestyles and emergence of pathogens.</title>
        <authorList>
            <person name="Haridas S."/>
            <person name="Albert R."/>
            <person name="Binder M."/>
            <person name="Bloem J."/>
            <person name="Labutti K."/>
            <person name="Salamov A."/>
            <person name="Andreopoulos B."/>
            <person name="Baker S."/>
            <person name="Barry K."/>
            <person name="Bills G."/>
            <person name="Bluhm B."/>
            <person name="Cannon C."/>
            <person name="Castanera R."/>
            <person name="Culley D."/>
            <person name="Daum C."/>
            <person name="Ezra D."/>
            <person name="Gonzalez J."/>
            <person name="Henrissat B."/>
            <person name="Kuo A."/>
            <person name="Liang C."/>
            <person name="Lipzen A."/>
            <person name="Lutzoni F."/>
            <person name="Magnuson J."/>
            <person name="Mondo S."/>
            <person name="Nolan M."/>
            <person name="Ohm R."/>
            <person name="Pangilinan J."/>
            <person name="Park H.-J."/>
            <person name="Ramirez L."/>
            <person name="Alfaro M."/>
            <person name="Sun H."/>
            <person name="Tritt A."/>
            <person name="Yoshinaga Y."/>
            <person name="Zwiers L.-H."/>
            <person name="Turgeon B."/>
            <person name="Goodwin S."/>
            <person name="Spatafora J."/>
            <person name="Crous P."/>
            <person name="Grigoriev I."/>
        </authorList>
    </citation>
    <scope>NUCLEOTIDE SEQUENCE</scope>
    <source>
        <strain evidence="8">CBS 116435</strain>
    </source>
</reference>
<keyword evidence="3" id="KW-0507">mRNA processing</keyword>
<keyword evidence="4" id="KW-0508">mRNA splicing</keyword>
<dbReference type="EMBL" id="MU003834">
    <property type="protein sequence ID" value="KAF2717912.1"/>
    <property type="molecule type" value="Genomic_DNA"/>
</dbReference>
<comment type="subcellular location">
    <subcellularLocation>
        <location evidence="1">Nucleus</location>
    </subcellularLocation>
</comment>
<dbReference type="GO" id="GO:0005634">
    <property type="term" value="C:nucleus"/>
    <property type="evidence" value="ECO:0007669"/>
    <property type="project" value="UniProtKB-SubCell"/>
</dbReference>
<dbReference type="CDD" id="cd22851">
    <property type="entry name" value="SMN_N"/>
    <property type="match status" value="1"/>
</dbReference>
<feature type="compositionally biased region" description="Polar residues" evidence="6">
    <location>
        <begin position="87"/>
        <end position="109"/>
    </location>
</feature>
<dbReference type="InterPro" id="IPR049481">
    <property type="entry name" value="SMN_G2-BD"/>
</dbReference>
<evidence type="ECO:0000259" key="7">
    <source>
        <dbReference type="Pfam" id="PF20636"/>
    </source>
</evidence>
<keyword evidence="5" id="KW-0539">Nucleus</keyword>
<evidence type="ECO:0000256" key="1">
    <source>
        <dbReference type="ARBA" id="ARBA00004123"/>
    </source>
</evidence>
<sequence length="160" mass="17261">MGKKNLSHAQIWDDSALVDSWNQAFEEYKKYHSIATRGGELDLESLENIASEDAMRSSKTGATAVALTDAEAVEPDAETVPDATPAAHQTETAQSAATEPSSQTNGQVQDTNGMAVPVALLNSMQDEGMKNLMMSWYYAGYYTGLYEGKQQALANFQQGG</sequence>
<feature type="region of interest" description="Disordered" evidence="6">
    <location>
        <begin position="72"/>
        <end position="109"/>
    </location>
</feature>
<evidence type="ECO:0000256" key="6">
    <source>
        <dbReference type="SAM" id="MobiDB-lite"/>
    </source>
</evidence>
<evidence type="ECO:0000256" key="5">
    <source>
        <dbReference type="ARBA" id="ARBA00023242"/>
    </source>
</evidence>
<dbReference type="PANTHER" id="PTHR39267:SF1">
    <property type="entry name" value="SURVIVAL MOTOR NEURON PROTEIN"/>
    <property type="match status" value="1"/>
</dbReference>
<evidence type="ECO:0000256" key="4">
    <source>
        <dbReference type="ARBA" id="ARBA00023187"/>
    </source>
</evidence>
<organism evidence="8 9">
    <name type="scientific">Polychaeton citri CBS 116435</name>
    <dbReference type="NCBI Taxonomy" id="1314669"/>
    <lineage>
        <taxon>Eukaryota</taxon>
        <taxon>Fungi</taxon>
        <taxon>Dikarya</taxon>
        <taxon>Ascomycota</taxon>
        <taxon>Pezizomycotina</taxon>
        <taxon>Dothideomycetes</taxon>
        <taxon>Dothideomycetidae</taxon>
        <taxon>Capnodiales</taxon>
        <taxon>Capnodiaceae</taxon>
        <taxon>Polychaeton</taxon>
    </lineage>
</organism>
<dbReference type="PANTHER" id="PTHR39267">
    <property type="entry name" value="SURVIVAL MOTOR NEURON-LIKE PROTEIN 1"/>
    <property type="match status" value="1"/>
</dbReference>
<evidence type="ECO:0000313" key="8">
    <source>
        <dbReference type="EMBL" id="KAF2717912.1"/>
    </source>
</evidence>
<dbReference type="OrthoDB" id="197400at2759"/>
<comment type="similarity">
    <text evidence="2">Belongs to the SMN family.</text>
</comment>
<evidence type="ECO:0000256" key="3">
    <source>
        <dbReference type="ARBA" id="ARBA00022664"/>
    </source>
</evidence>
<dbReference type="GO" id="GO:0006397">
    <property type="term" value="P:mRNA processing"/>
    <property type="evidence" value="ECO:0007669"/>
    <property type="project" value="UniProtKB-KW"/>
</dbReference>
<dbReference type="AlphaFoldDB" id="A0A9P4UJG0"/>
<dbReference type="InterPro" id="IPR047313">
    <property type="entry name" value="SMN_C"/>
</dbReference>
<dbReference type="Proteomes" id="UP000799441">
    <property type="component" value="Unassembled WGS sequence"/>
</dbReference>
<dbReference type="InterPro" id="IPR040424">
    <property type="entry name" value="Smn1"/>
</dbReference>
<protein>
    <recommendedName>
        <fullName evidence="7">Survival Motor Neuron Gemin2-binding domain-containing protein</fullName>
    </recommendedName>
</protein>
<comment type="caution">
    <text evidence="8">The sequence shown here is derived from an EMBL/GenBank/DDBJ whole genome shotgun (WGS) entry which is preliminary data.</text>
</comment>
<feature type="domain" description="Survival Motor Neuron Gemin2-binding" evidence="7">
    <location>
        <begin position="11"/>
        <end position="32"/>
    </location>
</feature>
<evidence type="ECO:0000313" key="9">
    <source>
        <dbReference type="Proteomes" id="UP000799441"/>
    </source>
</evidence>
<dbReference type="CDD" id="cd22852">
    <property type="entry name" value="SMN_C"/>
    <property type="match status" value="1"/>
</dbReference>
<keyword evidence="9" id="KW-1185">Reference proteome</keyword>
<gene>
    <name evidence="8" type="ORF">K431DRAFT_297405</name>
</gene>
<dbReference type="Pfam" id="PF20636">
    <property type="entry name" value="SMN_G2-BD"/>
    <property type="match status" value="1"/>
</dbReference>
<proteinExistence type="inferred from homology"/>
<dbReference type="GO" id="GO:0008380">
    <property type="term" value="P:RNA splicing"/>
    <property type="evidence" value="ECO:0007669"/>
    <property type="project" value="UniProtKB-KW"/>
</dbReference>
<accession>A0A9P4UJG0</accession>